<comment type="subcellular location">
    <subcellularLocation>
        <location evidence="1">Membrane</location>
        <topology evidence="1">Multi-pass membrane protein</topology>
    </subcellularLocation>
</comment>
<keyword evidence="5 6" id="KW-0472">Membrane</keyword>
<evidence type="ECO:0000313" key="8">
    <source>
        <dbReference type="EMBL" id="KAF5320116.1"/>
    </source>
</evidence>
<feature type="transmembrane region" description="Helical" evidence="6">
    <location>
        <begin position="605"/>
        <end position="626"/>
    </location>
</feature>
<dbReference type="SMART" id="SM00256">
    <property type="entry name" value="FBOX"/>
    <property type="match status" value="1"/>
</dbReference>
<feature type="transmembrane region" description="Helical" evidence="6">
    <location>
        <begin position="638"/>
        <end position="659"/>
    </location>
</feature>
<feature type="transmembrane region" description="Helical" evidence="6">
    <location>
        <begin position="547"/>
        <end position="569"/>
    </location>
</feature>
<dbReference type="InterPro" id="IPR001810">
    <property type="entry name" value="F-box_dom"/>
</dbReference>
<dbReference type="InterPro" id="IPR011047">
    <property type="entry name" value="Quinoprotein_ADH-like_sf"/>
</dbReference>
<name>A0A8H5BC17_9AGAR</name>
<protein>
    <recommendedName>
        <fullName evidence="7">F-box domain-containing protein</fullName>
    </recommendedName>
</protein>
<dbReference type="InterPro" id="IPR036047">
    <property type="entry name" value="F-box-like_dom_sf"/>
</dbReference>
<organism evidence="8 9">
    <name type="scientific">Ephemerocybe angulata</name>
    <dbReference type="NCBI Taxonomy" id="980116"/>
    <lineage>
        <taxon>Eukaryota</taxon>
        <taxon>Fungi</taxon>
        <taxon>Dikarya</taxon>
        <taxon>Basidiomycota</taxon>
        <taxon>Agaricomycotina</taxon>
        <taxon>Agaricomycetes</taxon>
        <taxon>Agaricomycetidae</taxon>
        <taxon>Agaricales</taxon>
        <taxon>Agaricineae</taxon>
        <taxon>Psathyrellaceae</taxon>
        <taxon>Ephemerocybe</taxon>
    </lineage>
</organism>
<keyword evidence="4 6" id="KW-1133">Transmembrane helix</keyword>
<evidence type="ECO:0000256" key="3">
    <source>
        <dbReference type="ARBA" id="ARBA00022692"/>
    </source>
</evidence>
<dbReference type="AlphaFoldDB" id="A0A8H5BC17"/>
<feature type="transmembrane region" description="Helical" evidence="6">
    <location>
        <begin position="920"/>
        <end position="939"/>
    </location>
</feature>
<evidence type="ECO:0000256" key="6">
    <source>
        <dbReference type="SAM" id="Phobius"/>
    </source>
</evidence>
<dbReference type="PROSITE" id="PS50181">
    <property type="entry name" value="FBOX"/>
    <property type="match status" value="1"/>
</dbReference>
<dbReference type="SUPFAM" id="SSF81383">
    <property type="entry name" value="F-box domain"/>
    <property type="match status" value="1"/>
</dbReference>
<feature type="transmembrane region" description="Helical" evidence="6">
    <location>
        <begin position="666"/>
        <end position="684"/>
    </location>
</feature>
<evidence type="ECO:0000256" key="2">
    <source>
        <dbReference type="ARBA" id="ARBA00022448"/>
    </source>
</evidence>
<dbReference type="Proteomes" id="UP000541558">
    <property type="component" value="Unassembled WGS sequence"/>
</dbReference>
<dbReference type="Gene3D" id="1.20.1740.10">
    <property type="entry name" value="Amino acid/polyamine transporter I"/>
    <property type="match status" value="1"/>
</dbReference>
<dbReference type="OrthoDB" id="3257095at2759"/>
<keyword evidence="3 6" id="KW-0812">Transmembrane</keyword>
<evidence type="ECO:0000256" key="1">
    <source>
        <dbReference type="ARBA" id="ARBA00004141"/>
    </source>
</evidence>
<evidence type="ECO:0000256" key="5">
    <source>
        <dbReference type="ARBA" id="ARBA00023136"/>
    </source>
</evidence>
<dbReference type="Pfam" id="PF13520">
    <property type="entry name" value="AA_permease_2"/>
    <property type="match status" value="1"/>
</dbReference>
<feature type="transmembrane region" description="Helical" evidence="6">
    <location>
        <begin position="575"/>
        <end position="598"/>
    </location>
</feature>
<evidence type="ECO:0000259" key="7">
    <source>
        <dbReference type="PROSITE" id="PS50181"/>
    </source>
</evidence>
<keyword evidence="9" id="KW-1185">Reference proteome</keyword>
<feature type="domain" description="F-box" evidence="7">
    <location>
        <begin position="1"/>
        <end position="48"/>
    </location>
</feature>
<comment type="caution">
    <text evidence="8">The sequence shown here is derived from an EMBL/GenBank/DDBJ whole genome shotgun (WGS) entry which is preliminary data.</text>
</comment>
<dbReference type="InterPro" id="IPR002293">
    <property type="entry name" value="AA/rel_permease1"/>
</dbReference>
<dbReference type="SUPFAM" id="SSF50998">
    <property type="entry name" value="Quinoprotein alcohol dehydrogenase-like"/>
    <property type="match status" value="1"/>
</dbReference>
<dbReference type="GO" id="GO:0022857">
    <property type="term" value="F:transmembrane transporter activity"/>
    <property type="evidence" value="ECO:0007669"/>
    <property type="project" value="InterPro"/>
</dbReference>
<dbReference type="Pfam" id="PF00646">
    <property type="entry name" value="F-box"/>
    <property type="match status" value="1"/>
</dbReference>
<keyword evidence="2" id="KW-0813">Transport</keyword>
<proteinExistence type="predicted"/>
<accession>A0A8H5BC17</accession>
<evidence type="ECO:0000313" key="9">
    <source>
        <dbReference type="Proteomes" id="UP000541558"/>
    </source>
</evidence>
<dbReference type="PANTHER" id="PTHR45649">
    <property type="entry name" value="AMINO-ACID PERMEASE BAT1"/>
    <property type="match status" value="1"/>
</dbReference>
<evidence type="ECO:0000256" key="4">
    <source>
        <dbReference type="ARBA" id="ARBA00022989"/>
    </source>
</evidence>
<sequence>MLLNIPTEVIIEVLLRLDCLDLLECRQVSRGLKDIIDHESPLQLITELSRSGLTATTDTRYKCGEMVHRLQQLRKRWQTLTWSGKQTYSVEGSCNAYELVDGLFVKTDEEGNILILELPTIQDPTFQVLAKCNLGFNPGDFALDATQDLIVFLKLEQGPGTLEHRRASLRVFSISKMQPHSDACRPIFNFDVHNDAVWGISIHRAITQIAGDVVGVFVCTGTTARLMVWNWKTGSLIGVGPSPTIDVYRSNFSKDSKDSHLSAAAYSFSFVSPTLFYVTTLADAGVIAIYSINPQEASSGFLHVASLSLPPIQDVAVINTLGCHSEPYRAKKSSKTFMTSLDKQMHVFAIVYISVTDFSHFNYRMYAPASLFLFYHALYKRRGSTSPVEARWDDWGPFRTRFLSSSSSYSWLRYVHGQRVVSPAVKNTLRVLDFNVQGLAPKCFASTNDEGPSSRMPPTALPPGNVFCEVVFSRLPYFETKKDLPTRDFDGFMIDHERIVALGNIMSAEEKVDHGAPIRSTEKDEAELARMGYKQELKRDLGLMQNFGVSFSIISVITGIPSLFLYGLVTGGPAVMVWGWVVVACFTMLVGLAMAAMLSRKKNAALASWITGWFNLLGQVAVTTGIRNQSTKLLERTGIYAAVLFTQGLTNTFGVEILHQLNNISVWWHAVGTTSLVIAILAKAPKRQSASFVFRQFLDGTGADGVGWGERSSHAYVAVIGILMAQYTLTGFDASAHMTEETHNAAMSGSIGIIMAIGVSALLGWFLLLGLLFSIQDLPTTLDSPTGQPVAQIFLDTVGEKGAIVLMVIVIGAMYFCGTFSITSNSRMMYAFARDGGIPGHKFLAKVSPRWKSPVRTVWLACTLSFILGLPSLGSSVAFAAATSIATIGLYISYGIPIALRVVYRDAFVRGPFHLGRFSYPVAISAVLWIAFISIAFVLPQVNTLNYSIVAVGVVVVYSVGFWLLSARKWFTGPVRQIEAEELGIDVLDPAQADKYEGTAKVKEASTAESV</sequence>
<dbReference type="GO" id="GO:0016020">
    <property type="term" value="C:membrane"/>
    <property type="evidence" value="ECO:0007669"/>
    <property type="project" value="UniProtKB-SubCell"/>
</dbReference>
<dbReference type="PANTHER" id="PTHR45649:SF26">
    <property type="entry name" value="OS04G0435100 PROTEIN"/>
    <property type="match status" value="1"/>
</dbReference>
<feature type="transmembrane region" description="Helical" evidence="6">
    <location>
        <begin position="855"/>
        <end position="873"/>
    </location>
</feature>
<gene>
    <name evidence="8" type="ORF">D9611_010264</name>
</gene>
<dbReference type="EMBL" id="JAACJK010000171">
    <property type="protein sequence ID" value="KAF5320116.1"/>
    <property type="molecule type" value="Genomic_DNA"/>
</dbReference>
<feature type="transmembrane region" description="Helical" evidence="6">
    <location>
        <begin position="879"/>
        <end position="900"/>
    </location>
</feature>
<feature type="transmembrane region" description="Helical" evidence="6">
    <location>
        <begin position="945"/>
        <end position="966"/>
    </location>
</feature>
<feature type="transmembrane region" description="Helical" evidence="6">
    <location>
        <begin position="803"/>
        <end position="822"/>
    </location>
</feature>
<feature type="transmembrane region" description="Helical" evidence="6">
    <location>
        <begin position="753"/>
        <end position="775"/>
    </location>
</feature>
<reference evidence="8 9" key="1">
    <citation type="journal article" date="2020" name="ISME J.">
        <title>Uncovering the hidden diversity of litter-decomposition mechanisms in mushroom-forming fungi.</title>
        <authorList>
            <person name="Floudas D."/>
            <person name="Bentzer J."/>
            <person name="Ahren D."/>
            <person name="Johansson T."/>
            <person name="Persson P."/>
            <person name="Tunlid A."/>
        </authorList>
    </citation>
    <scope>NUCLEOTIDE SEQUENCE [LARGE SCALE GENOMIC DNA]</scope>
    <source>
        <strain evidence="8 9">CBS 175.51</strain>
    </source>
</reference>